<evidence type="ECO:0000313" key="1">
    <source>
        <dbReference type="EMBL" id="PIT91531.1"/>
    </source>
</evidence>
<comment type="caution">
    <text evidence="1">The sequence shown here is derived from an EMBL/GenBank/DDBJ whole genome shotgun (WGS) entry which is preliminary data.</text>
</comment>
<reference evidence="2" key="1">
    <citation type="submission" date="2017-09" db="EMBL/GenBank/DDBJ databases">
        <title>Depth-based differentiation of microbial function through sediment-hosted aquifers and enrichment of novel symbionts in the deep terrestrial subsurface.</title>
        <authorList>
            <person name="Probst A.J."/>
            <person name="Ladd B."/>
            <person name="Jarett J.K."/>
            <person name="Geller-Mcgrath D.E."/>
            <person name="Sieber C.M.K."/>
            <person name="Emerson J.B."/>
            <person name="Anantharaman K."/>
            <person name="Thomas B.C."/>
            <person name="Malmstrom R."/>
            <person name="Stieglmeier M."/>
            <person name="Klingl A."/>
            <person name="Woyke T."/>
            <person name="Ryan C.M."/>
            <person name="Banfield J.F."/>
        </authorList>
    </citation>
    <scope>NUCLEOTIDE SEQUENCE [LARGE SCALE GENOMIC DNA]</scope>
</reference>
<proteinExistence type="predicted"/>
<protein>
    <submittedName>
        <fullName evidence="1">Uncharacterized protein</fullName>
    </submittedName>
</protein>
<organism evidence="1 2">
    <name type="scientific">Candidatus Jorgensenbacteria bacterium CG10_big_fil_rev_8_21_14_0_10_54_38</name>
    <dbReference type="NCBI Taxonomy" id="1974593"/>
    <lineage>
        <taxon>Bacteria</taxon>
        <taxon>Candidatus Joergenseniibacteriota</taxon>
    </lineage>
</organism>
<dbReference type="AlphaFoldDB" id="A0A2M6WFE4"/>
<sequence length="109" mass="12065">MAEAARMVPGNGAIPAYRHPLLAELVDEPLYDGAVVVPINARPSKLFHHPVHGEWGTAHARHNGILEDVHALLGPGLQRNAHRRPFLLFLVYGNYPEITPKRGARQTKL</sequence>
<name>A0A2M6WFE4_9BACT</name>
<dbReference type="EMBL" id="PFBE01000041">
    <property type="protein sequence ID" value="PIT91531.1"/>
    <property type="molecule type" value="Genomic_DNA"/>
</dbReference>
<gene>
    <name evidence="1" type="ORF">COU12_02455</name>
</gene>
<dbReference type="Proteomes" id="UP000229530">
    <property type="component" value="Unassembled WGS sequence"/>
</dbReference>
<accession>A0A2M6WFE4</accession>
<evidence type="ECO:0000313" key="2">
    <source>
        <dbReference type="Proteomes" id="UP000229530"/>
    </source>
</evidence>